<sequence length="172" mass="20218">MVPAILAKKTKVFKVLFLAITLLFVFGKYIKRRPKKQRFWVRPFLKLRKDRGDFYVAVPDMIREDPEYYFQQFRMTPEKFNELLNLVAPKIAKLDTVREAISPAEPLYMTLAFLVSGDQQKSVSKDCRLGRSTVCGIIRETTKVIFEVLRPIYLKPHSPDDFRKIAHDFKNM</sequence>
<organism evidence="2 3">
    <name type="scientific">Allacma fusca</name>
    <dbReference type="NCBI Taxonomy" id="39272"/>
    <lineage>
        <taxon>Eukaryota</taxon>
        <taxon>Metazoa</taxon>
        <taxon>Ecdysozoa</taxon>
        <taxon>Arthropoda</taxon>
        <taxon>Hexapoda</taxon>
        <taxon>Collembola</taxon>
        <taxon>Symphypleona</taxon>
        <taxon>Sminthuridae</taxon>
        <taxon>Allacma</taxon>
    </lineage>
</organism>
<dbReference type="EMBL" id="CAJVCH010043498">
    <property type="protein sequence ID" value="CAG7717130.1"/>
    <property type="molecule type" value="Genomic_DNA"/>
</dbReference>
<keyword evidence="1" id="KW-0812">Transmembrane</keyword>
<accession>A0A8J2JBE9</accession>
<dbReference type="AlphaFoldDB" id="A0A8J2JBE9"/>
<feature type="transmembrane region" description="Helical" evidence="1">
    <location>
        <begin position="12"/>
        <end position="30"/>
    </location>
</feature>
<evidence type="ECO:0000256" key="1">
    <source>
        <dbReference type="SAM" id="Phobius"/>
    </source>
</evidence>
<reference evidence="2" key="1">
    <citation type="submission" date="2021-06" db="EMBL/GenBank/DDBJ databases">
        <authorList>
            <person name="Hodson N. C."/>
            <person name="Mongue J. A."/>
            <person name="Jaron S. K."/>
        </authorList>
    </citation>
    <scope>NUCLEOTIDE SEQUENCE</scope>
</reference>
<comment type="caution">
    <text evidence="2">The sequence shown here is derived from an EMBL/GenBank/DDBJ whole genome shotgun (WGS) entry which is preliminary data.</text>
</comment>
<dbReference type="Proteomes" id="UP000708208">
    <property type="component" value="Unassembled WGS sequence"/>
</dbReference>
<evidence type="ECO:0000313" key="2">
    <source>
        <dbReference type="EMBL" id="CAG7717130.1"/>
    </source>
</evidence>
<keyword evidence="1" id="KW-1133">Transmembrane helix</keyword>
<evidence type="ECO:0008006" key="4">
    <source>
        <dbReference type="Google" id="ProtNLM"/>
    </source>
</evidence>
<proteinExistence type="predicted"/>
<evidence type="ECO:0000313" key="3">
    <source>
        <dbReference type="Proteomes" id="UP000708208"/>
    </source>
</evidence>
<gene>
    <name evidence="2" type="ORF">AFUS01_LOCUS6604</name>
</gene>
<dbReference type="OrthoDB" id="8195499at2759"/>
<keyword evidence="3" id="KW-1185">Reference proteome</keyword>
<protein>
    <recommendedName>
        <fullName evidence="4">Nuclease HARBI1</fullName>
    </recommendedName>
</protein>
<name>A0A8J2JBE9_9HEXA</name>
<keyword evidence="1" id="KW-0472">Membrane</keyword>